<accession>A0A1L7XDV4</accession>
<dbReference type="Proteomes" id="UP000184330">
    <property type="component" value="Unassembled WGS sequence"/>
</dbReference>
<evidence type="ECO:0000313" key="2">
    <source>
        <dbReference type="Proteomes" id="UP000184330"/>
    </source>
</evidence>
<keyword evidence="2" id="KW-1185">Reference proteome</keyword>
<organism evidence="1 2">
    <name type="scientific">Phialocephala subalpina</name>
    <dbReference type="NCBI Taxonomy" id="576137"/>
    <lineage>
        <taxon>Eukaryota</taxon>
        <taxon>Fungi</taxon>
        <taxon>Dikarya</taxon>
        <taxon>Ascomycota</taxon>
        <taxon>Pezizomycotina</taxon>
        <taxon>Leotiomycetes</taxon>
        <taxon>Helotiales</taxon>
        <taxon>Mollisiaceae</taxon>
        <taxon>Phialocephala</taxon>
        <taxon>Phialocephala fortinii species complex</taxon>
    </lineage>
</organism>
<dbReference type="EMBL" id="FJOG01000023">
    <property type="protein sequence ID" value="CZR63193.1"/>
    <property type="molecule type" value="Genomic_DNA"/>
</dbReference>
<name>A0A1L7XDV4_9HELO</name>
<dbReference type="OrthoDB" id="3540698at2759"/>
<sequence length="92" mass="9877">MSVITSTSLTSLRVVAASIDGTVGGRFREPLRSASSTMMGRFLEDRQRYDAIACGVPTTSKGNSPGQDIESMKEKLHAVIPKASKPIVSHKE</sequence>
<protein>
    <submittedName>
        <fullName evidence="1">Uncharacterized protein</fullName>
    </submittedName>
</protein>
<gene>
    <name evidence="1" type="ORF">PAC_13089</name>
</gene>
<reference evidence="1 2" key="1">
    <citation type="submission" date="2016-03" db="EMBL/GenBank/DDBJ databases">
        <authorList>
            <person name="Ploux O."/>
        </authorList>
    </citation>
    <scope>NUCLEOTIDE SEQUENCE [LARGE SCALE GENOMIC DNA]</scope>
    <source>
        <strain evidence="1 2">UAMH 11012</strain>
    </source>
</reference>
<dbReference type="AlphaFoldDB" id="A0A1L7XDV4"/>
<evidence type="ECO:0000313" key="1">
    <source>
        <dbReference type="EMBL" id="CZR63193.1"/>
    </source>
</evidence>
<proteinExistence type="predicted"/>